<gene>
    <name evidence="1" type="primary">Acey_s0036.g3352</name>
    <name evidence="1" type="ORF">Y032_0036g3352</name>
</gene>
<comment type="caution">
    <text evidence="1">The sequence shown here is derived from an EMBL/GenBank/DDBJ whole genome shotgun (WGS) entry which is preliminary data.</text>
</comment>
<proteinExistence type="predicted"/>
<dbReference type="AlphaFoldDB" id="A0A016ULP6"/>
<dbReference type="Proteomes" id="UP000024635">
    <property type="component" value="Unassembled WGS sequence"/>
</dbReference>
<keyword evidence="2" id="KW-1185">Reference proteome</keyword>
<reference evidence="2" key="1">
    <citation type="journal article" date="2015" name="Nat. Genet.">
        <title>The genome and transcriptome of the zoonotic hookworm Ancylostoma ceylanicum identify infection-specific gene families.</title>
        <authorList>
            <person name="Schwarz E.M."/>
            <person name="Hu Y."/>
            <person name="Antoshechkin I."/>
            <person name="Miller M.M."/>
            <person name="Sternberg P.W."/>
            <person name="Aroian R.V."/>
        </authorList>
    </citation>
    <scope>NUCLEOTIDE SEQUENCE</scope>
    <source>
        <strain evidence="2">HY135</strain>
    </source>
</reference>
<sequence length="179" mass="20010">MNKINLPYNSNDAHIWTHNDPDLELIEPRILVSINRNYLVYGRKVCPYWPVMDTNGEIAAIGNRSDRIARLRLSCSVLARSSIYEPSSDNCQPRRAPGCVQSDDHGQLCVFRESGNQWVIFGEMGNSLNIILLGLSFGAKQRAFPVEKVTNSTGNPPISGVKLFINLGKLGNQRTLLRI</sequence>
<evidence type="ECO:0000313" key="2">
    <source>
        <dbReference type="Proteomes" id="UP000024635"/>
    </source>
</evidence>
<dbReference type="OrthoDB" id="5866470at2759"/>
<name>A0A016ULP6_9BILA</name>
<accession>A0A016ULP6</accession>
<evidence type="ECO:0000313" key="1">
    <source>
        <dbReference type="EMBL" id="EYC15777.1"/>
    </source>
</evidence>
<dbReference type="EMBL" id="JARK01001372">
    <property type="protein sequence ID" value="EYC15777.1"/>
    <property type="molecule type" value="Genomic_DNA"/>
</dbReference>
<protein>
    <submittedName>
        <fullName evidence="1">Uncharacterized protein</fullName>
    </submittedName>
</protein>
<organism evidence="1 2">
    <name type="scientific">Ancylostoma ceylanicum</name>
    <dbReference type="NCBI Taxonomy" id="53326"/>
    <lineage>
        <taxon>Eukaryota</taxon>
        <taxon>Metazoa</taxon>
        <taxon>Ecdysozoa</taxon>
        <taxon>Nematoda</taxon>
        <taxon>Chromadorea</taxon>
        <taxon>Rhabditida</taxon>
        <taxon>Rhabditina</taxon>
        <taxon>Rhabditomorpha</taxon>
        <taxon>Strongyloidea</taxon>
        <taxon>Ancylostomatidae</taxon>
        <taxon>Ancylostomatinae</taxon>
        <taxon>Ancylostoma</taxon>
    </lineage>
</organism>